<accession>A0A0V0GEW1</accession>
<feature type="signal peptide" evidence="1">
    <location>
        <begin position="1"/>
        <end position="23"/>
    </location>
</feature>
<sequence>MKTMKAMIIVIFFLVLFVCSNIGDSSFEDTKVKGHFHVVNGDHKIAKSPLGMMQNRRVFPRLCNWWCFPICQC</sequence>
<feature type="chain" id="PRO_5006865221" evidence="1">
    <location>
        <begin position="24"/>
        <end position="73"/>
    </location>
</feature>
<keyword evidence="1" id="KW-0732">Signal</keyword>
<name>A0A0V0GEW1_SOLCH</name>
<evidence type="ECO:0000313" key="2">
    <source>
        <dbReference type="EMBL" id="JAP06722.1"/>
    </source>
</evidence>
<evidence type="ECO:0000256" key="1">
    <source>
        <dbReference type="SAM" id="SignalP"/>
    </source>
</evidence>
<reference evidence="2" key="1">
    <citation type="submission" date="2015-12" db="EMBL/GenBank/DDBJ databases">
        <title>Gene expression during late stages of embryo sac development: a critical building block for successful pollen-pistil interactions.</title>
        <authorList>
            <person name="Liu Y."/>
            <person name="Joly V."/>
            <person name="Sabar M."/>
            <person name="Matton D.P."/>
        </authorList>
    </citation>
    <scope>NUCLEOTIDE SEQUENCE</scope>
</reference>
<proteinExistence type="predicted"/>
<dbReference type="AlphaFoldDB" id="A0A0V0GEW1"/>
<dbReference type="EMBL" id="GEDG01040433">
    <property type="protein sequence ID" value="JAP06722.1"/>
    <property type="molecule type" value="Transcribed_RNA"/>
</dbReference>
<protein>
    <submittedName>
        <fullName evidence="2">Putative ovule protein</fullName>
    </submittedName>
</protein>
<organism evidence="2">
    <name type="scientific">Solanum chacoense</name>
    <name type="common">Chaco potato</name>
    <dbReference type="NCBI Taxonomy" id="4108"/>
    <lineage>
        <taxon>Eukaryota</taxon>
        <taxon>Viridiplantae</taxon>
        <taxon>Streptophyta</taxon>
        <taxon>Embryophyta</taxon>
        <taxon>Tracheophyta</taxon>
        <taxon>Spermatophyta</taxon>
        <taxon>Magnoliopsida</taxon>
        <taxon>eudicotyledons</taxon>
        <taxon>Gunneridae</taxon>
        <taxon>Pentapetalae</taxon>
        <taxon>asterids</taxon>
        <taxon>lamiids</taxon>
        <taxon>Solanales</taxon>
        <taxon>Solanaceae</taxon>
        <taxon>Solanoideae</taxon>
        <taxon>Solaneae</taxon>
        <taxon>Solanum</taxon>
    </lineage>
</organism>